<evidence type="ECO:0000313" key="7">
    <source>
        <dbReference type="EMBL" id="GAA4819213.1"/>
    </source>
</evidence>
<feature type="transmembrane region" description="Helical" evidence="5">
    <location>
        <begin position="1645"/>
        <end position="1669"/>
    </location>
</feature>
<dbReference type="Pfam" id="PF13193">
    <property type="entry name" value="AMP-binding_C"/>
    <property type="match status" value="1"/>
</dbReference>
<feature type="transmembrane region" description="Helical" evidence="5">
    <location>
        <begin position="1510"/>
        <end position="1528"/>
    </location>
</feature>
<dbReference type="InterPro" id="IPR029058">
    <property type="entry name" value="AB_hydrolase_fold"/>
</dbReference>
<dbReference type="Gene3D" id="3.30.300.30">
    <property type="match status" value="1"/>
</dbReference>
<feature type="transmembrane region" description="Helical" evidence="5">
    <location>
        <begin position="1621"/>
        <end position="1639"/>
    </location>
</feature>
<dbReference type="SUPFAM" id="SSF53474">
    <property type="entry name" value="alpha/beta-Hydrolases"/>
    <property type="match status" value="1"/>
</dbReference>
<keyword evidence="5" id="KW-0472">Membrane</keyword>
<dbReference type="Gene3D" id="3.30.559.10">
    <property type="entry name" value="Chloramphenicol acetyltransferase-like domain"/>
    <property type="match status" value="1"/>
</dbReference>
<accession>A0ABP9CYA9</accession>
<dbReference type="InterPro" id="IPR001031">
    <property type="entry name" value="Thioesterase"/>
</dbReference>
<dbReference type="CDD" id="cd05930">
    <property type="entry name" value="A_NRPS"/>
    <property type="match status" value="1"/>
</dbReference>
<dbReference type="Gene3D" id="3.40.50.1820">
    <property type="entry name" value="alpha/beta hydrolase"/>
    <property type="match status" value="1"/>
</dbReference>
<feature type="domain" description="Carrier" evidence="6">
    <location>
        <begin position="999"/>
        <end position="1070"/>
    </location>
</feature>
<dbReference type="Pfam" id="PF00550">
    <property type="entry name" value="PP-binding"/>
    <property type="match status" value="1"/>
</dbReference>
<dbReference type="Pfam" id="PF00975">
    <property type="entry name" value="Thioesterase"/>
    <property type="match status" value="1"/>
</dbReference>
<feature type="transmembrane region" description="Helical" evidence="5">
    <location>
        <begin position="1351"/>
        <end position="1374"/>
    </location>
</feature>
<keyword evidence="5" id="KW-0812">Transmembrane</keyword>
<feature type="region of interest" description="Disordered" evidence="4">
    <location>
        <begin position="978"/>
        <end position="1005"/>
    </location>
</feature>
<dbReference type="PROSITE" id="PS00455">
    <property type="entry name" value="AMP_BINDING"/>
    <property type="match status" value="1"/>
</dbReference>
<dbReference type="Gene3D" id="1.20.1250.20">
    <property type="entry name" value="MFS general substrate transporter like domains"/>
    <property type="match status" value="1"/>
</dbReference>
<dbReference type="InterPro" id="IPR025110">
    <property type="entry name" value="AMP-bd_C"/>
</dbReference>
<feature type="compositionally biased region" description="Basic and acidic residues" evidence="4">
    <location>
        <begin position="993"/>
        <end position="1005"/>
    </location>
</feature>
<protein>
    <recommendedName>
        <fullName evidence="6">Carrier domain-containing protein</fullName>
    </recommendedName>
</protein>
<dbReference type="InterPro" id="IPR036736">
    <property type="entry name" value="ACP-like_sf"/>
</dbReference>
<dbReference type="InterPro" id="IPR010071">
    <property type="entry name" value="AA_adenyl_dom"/>
</dbReference>
<keyword evidence="3" id="KW-0597">Phosphoprotein</keyword>
<gene>
    <name evidence="7" type="ORF">GCM10023220_60170</name>
</gene>
<dbReference type="Pfam" id="PF07690">
    <property type="entry name" value="MFS_1"/>
    <property type="match status" value="1"/>
</dbReference>
<dbReference type="InterPro" id="IPR045851">
    <property type="entry name" value="AMP-bd_C_sf"/>
</dbReference>
<evidence type="ECO:0000256" key="4">
    <source>
        <dbReference type="SAM" id="MobiDB-lite"/>
    </source>
</evidence>
<evidence type="ECO:0000259" key="6">
    <source>
        <dbReference type="PROSITE" id="PS50075"/>
    </source>
</evidence>
<keyword evidence="5" id="KW-1133">Transmembrane helix</keyword>
<evidence type="ECO:0000256" key="3">
    <source>
        <dbReference type="ARBA" id="ARBA00022553"/>
    </source>
</evidence>
<dbReference type="SUPFAM" id="SSF47336">
    <property type="entry name" value="ACP-like"/>
    <property type="match status" value="1"/>
</dbReference>
<dbReference type="InterPro" id="IPR009081">
    <property type="entry name" value="PP-bd_ACP"/>
</dbReference>
<comment type="caution">
    <text evidence="7">The sequence shown here is derived from an EMBL/GenBank/DDBJ whole genome shotgun (WGS) entry which is preliminary data.</text>
</comment>
<keyword evidence="8" id="KW-1185">Reference proteome</keyword>
<dbReference type="Gene3D" id="3.40.50.980">
    <property type="match status" value="2"/>
</dbReference>
<reference evidence="8" key="1">
    <citation type="journal article" date="2019" name="Int. J. Syst. Evol. Microbiol.">
        <title>The Global Catalogue of Microorganisms (GCM) 10K type strain sequencing project: providing services to taxonomists for standard genome sequencing and annotation.</title>
        <authorList>
            <consortium name="The Broad Institute Genomics Platform"/>
            <consortium name="The Broad Institute Genome Sequencing Center for Infectious Disease"/>
            <person name="Wu L."/>
            <person name="Ma J."/>
        </authorList>
    </citation>
    <scope>NUCLEOTIDE SEQUENCE [LARGE SCALE GENOMIC DNA]</scope>
    <source>
        <strain evidence="8">JCM 18081</strain>
    </source>
</reference>
<evidence type="ECO:0000256" key="2">
    <source>
        <dbReference type="ARBA" id="ARBA00022450"/>
    </source>
</evidence>
<feature type="transmembrane region" description="Helical" evidence="5">
    <location>
        <begin position="1593"/>
        <end position="1614"/>
    </location>
</feature>
<feature type="transmembrane region" description="Helical" evidence="5">
    <location>
        <begin position="1681"/>
        <end position="1704"/>
    </location>
</feature>
<evidence type="ECO:0000256" key="5">
    <source>
        <dbReference type="SAM" id="Phobius"/>
    </source>
</evidence>
<feature type="transmembrane region" description="Helical" evidence="5">
    <location>
        <begin position="1386"/>
        <end position="1405"/>
    </location>
</feature>
<feature type="transmembrane region" description="Helical" evidence="5">
    <location>
        <begin position="1730"/>
        <end position="1751"/>
    </location>
</feature>
<dbReference type="Gene3D" id="2.30.38.10">
    <property type="entry name" value="Luciferase, Domain 3"/>
    <property type="match status" value="1"/>
</dbReference>
<keyword evidence="2" id="KW-0596">Phosphopantetheine</keyword>
<evidence type="ECO:0000313" key="8">
    <source>
        <dbReference type="Proteomes" id="UP001501265"/>
    </source>
</evidence>
<sequence>MTTPTPAAGADDGPAGERARALLDRRLAAALAGPAAPSPHRPGPPPSRRPAPVPLTPAQSRLWFLEQLGVHGPAFHSRVVLRLRGTLDETALVEAVRDLARRHEVLRSRIEEPPGSGPVSRVGEAADVPVAVRADLPPDRWEAVLAEETGRPFDLTAKPPLRAALLRAGDEAVLALTFHHVAVDGWSLGIVGAELPRLYAARLGRGEAPPPAPQHTDHAARLARTPVRQRSLDWWEETLTGLAPVLDLPTDRPRPAVQDPAGGEVPLSLPPDAAQRVRTLAGRAGCTPAMVFLAAWQALLSRICDTTDVPVGVVEAGRGDPGTEGMVGCFVNTVVVRTDLSGDPTGSELLRRVRRVALDAFAHADVPFEQVVSRLRPERGATAAPVVQALFNFLVLDDRLPAFCGLETTPVIPPVTAAKADLHLTVTEGPAGFTGTLNHRAELFDVSTARHLASWYGDVLAHLLDAPDRPVGAAGWTSPAPAVLRGPLRERPAQTVHPRVERWADRTPGALAVAAPDGRLTYRELDTAANRVAHALIGAGVRPDEPVAVLLEPSVTLPAALLGVLKAGGGYLPLDASHPPARIAAVLGTAGVRTVLTVREFRAAVEGGGRRVLLLDDPATLRDAPDHRPRVPVRPGNLLHVIFTSGSTGAPKGVAVEHAGVADYLDAVLEHLGEDVAGGSYAVLSTIAADFAHTCLHAALTTGGTVHFVARETAMDPGALARYLAAHPVDVMKLVPSHFALLAAHGDLAALLPRKLLFFAGEALPWSMVDQVRAARPGLRVQNHYGHTESTMVRMVCDVDDVPAASRTGIVPLGRPVANTVGFLADRAGRPLPPGVPGELLVGGPCVARGYLGAPELTAERFVEVDGRRMYRSGDVLRIRGDGRVEFRGRTDDQVKIRGFRVEPGDVAEALRRLPGVAEAVVLPAGRDGRPELSAWLVPATGHRPDPTQVRAALRDRLPEYMVPASVTVLDRLPLTPNGKVDRRALPRPARTAPEERSAPRTPTERQVAEIWAQVLGRPEVGADDDFFDLGGDSFAAVRAVRACDPALRVIDLFTRPTVRALAAHLDSTRPASGRLLHRLAGPARPRATVVCVPYGGGSAAVFRPLAAALPDDLALLAAEPPGHDPARPDEEYWPLERLADRLADEVAETVTGPVLVYGHSVGAAGAVALARRLEARGHAVVGVAVGGNFPSARLPGRTAALANRLLPVERWASDRHYRDALRATGGLLDDMDEAAVRTALRAMRHDAAEARSFYGRELAAPGARLAAPLLCVVGEADRSTELYQERHREWEAFADRVDLVTLPRAGHYFLRHQAKALAAVLDGRITARTAGRLPAPPTVPGPDGPGLRPFYTVAAGQFLSLLGGALTSFALGVWSYQRSGRVLDLALVTMLATVPAVLATPVGGAVADRVDRRKVMLAADGAGLLAMALLALLAATGGLSVPAVCILVTVTSLASAFHRPAYLAATAQLVPKPYLPQANSLVGLGIGTAQVAGPLLGSALLAVTGLSGVTAAGVCAGVASLVSLWCVRFPDRLFRRQREPFGRALAGGWRYLVRRPPLLRLIGFAAVLNLFASTVFVGVQPLVLSFAHVTDLGVVTTAGGLGAVAGALLMLSWGGTRRRATGMIGATVAVGAGTMLMGSHASVAVVAAGLALRMAAMAVLNAHWLSLIQVKVGQELQGRVLATHLMLALATQPAGFLAAGPLADAVFTPLLRHHAVLRALVGEGPGRGMALLLFGCGLCLVVLGVWGLCWRPLRHLEDDLPDATPAPETATDLDTVQQRADDRLAEAEGAAGVRRHSA</sequence>
<dbReference type="Proteomes" id="UP001501265">
    <property type="component" value="Unassembled WGS sequence"/>
</dbReference>
<dbReference type="PANTHER" id="PTHR45527">
    <property type="entry name" value="NONRIBOSOMAL PEPTIDE SYNTHETASE"/>
    <property type="match status" value="1"/>
</dbReference>
<organism evidence="7 8">
    <name type="scientific">Streptomyces ziwulingensis</name>
    <dbReference type="NCBI Taxonomy" id="1045501"/>
    <lineage>
        <taxon>Bacteria</taxon>
        <taxon>Bacillati</taxon>
        <taxon>Actinomycetota</taxon>
        <taxon>Actinomycetes</taxon>
        <taxon>Kitasatosporales</taxon>
        <taxon>Streptomycetaceae</taxon>
        <taxon>Streptomyces</taxon>
    </lineage>
</organism>
<dbReference type="InterPro" id="IPR036259">
    <property type="entry name" value="MFS_trans_sf"/>
</dbReference>
<dbReference type="InterPro" id="IPR023213">
    <property type="entry name" value="CAT-like_dom_sf"/>
</dbReference>
<proteinExistence type="predicted"/>
<dbReference type="InterPro" id="IPR011701">
    <property type="entry name" value="MFS"/>
</dbReference>
<dbReference type="PANTHER" id="PTHR45527:SF1">
    <property type="entry name" value="FATTY ACID SYNTHASE"/>
    <property type="match status" value="1"/>
</dbReference>
<dbReference type="SMART" id="SM00823">
    <property type="entry name" value="PKS_PP"/>
    <property type="match status" value="1"/>
</dbReference>
<feature type="transmembrane region" description="Helical" evidence="5">
    <location>
        <begin position="1559"/>
        <end position="1581"/>
    </location>
</feature>
<dbReference type="PROSITE" id="PS50075">
    <property type="entry name" value="CARRIER"/>
    <property type="match status" value="1"/>
</dbReference>
<dbReference type="InterPro" id="IPR000873">
    <property type="entry name" value="AMP-dep_synth/lig_dom"/>
</dbReference>
<dbReference type="Gene3D" id="3.30.559.30">
    <property type="entry name" value="Nonribosomal peptide synthetase, condensation domain"/>
    <property type="match status" value="1"/>
</dbReference>
<dbReference type="CDD" id="cd19531">
    <property type="entry name" value="LCL_NRPS-like"/>
    <property type="match status" value="1"/>
</dbReference>
<feature type="compositionally biased region" description="Pro residues" evidence="4">
    <location>
        <begin position="36"/>
        <end position="55"/>
    </location>
</feature>
<dbReference type="InterPro" id="IPR020806">
    <property type="entry name" value="PKS_PP-bd"/>
</dbReference>
<dbReference type="Pfam" id="PF00668">
    <property type="entry name" value="Condensation"/>
    <property type="match status" value="1"/>
</dbReference>
<dbReference type="SUPFAM" id="SSF103473">
    <property type="entry name" value="MFS general substrate transporter"/>
    <property type="match status" value="1"/>
</dbReference>
<dbReference type="Gene3D" id="1.10.1200.10">
    <property type="entry name" value="ACP-like"/>
    <property type="match status" value="1"/>
</dbReference>
<feature type="transmembrane region" description="Helical" evidence="5">
    <location>
        <begin position="1425"/>
        <end position="1451"/>
    </location>
</feature>
<feature type="region of interest" description="Disordered" evidence="4">
    <location>
        <begin position="29"/>
        <end position="55"/>
    </location>
</feature>
<dbReference type="InterPro" id="IPR020845">
    <property type="entry name" value="AMP-binding_CS"/>
</dbReference>
<dbReference type="SUPFAM" id="SSF52777">
    <property type="entry name" value="CoA-dependent acyltransferases"/>
    <property type="match status" value="2"/>
</dbReference>
<dbReference type="CDD" id="cd06173">
    <property type="entry name" value="MFS_MefA_like"/>
    <property type="match status" value="1"/>
</dbReference>
<feature type="transmembrane region" description="Helical" evidence="5">
    <location>
        <begin position="1482"/>
        <end position="1504"/>
    </location>
</feature>
<comment type="cofactor">
    <cofactor evidence="1">
        <name>pantetheine 4'-phosphate</name>
        <dbReference type="ChEBI" id="CHEBI:47942"/>
    </cofactor>
</comment>
<dbReference type="RefSeq" id="WP_345623704.1">
    <property type="nucleotide sequence ID" value="NZ_BAABIG010000073.1"/>
</dbReference>
<dbReference type="InterPro" id="IPR001242">
    <property type="entry name" value="Condensation_dom"/>
</dbReference>
<dbReference type="SUPFAM" id="SSF56801">
    <property type="entry name" value="Acetyl-CoA synthetase-like"/>
    <property type="match status" value="1"/>
</dbReference>
<dbReference type="EMBL" id="BAABIG010000073">
    <property type="protein sequence ID" value="GAA4819213.1"/>
    <property type="molecule type" value="Genomic_DNA"/>
</dbReference>
<dbReference type="NCBIfam" id="TIGR01733">
    <property type="entry name" value="AA-adenyl-dom"/>
    <property type="match status" value="1"/>
</dbReference>
<evidence type="ECO:0000256" key="1">
    <source>
        <dbReference type="ARBA" id="ARBA00001957"/>
    </source>
</evidence>
<name>A0ABP9CYA9_9ACTN</name>
<dbReference type="Pfam" id="PF00501">
    <property type="entry name" value="AMP-binding"/>
    <property type="match status" value="1"/>
</dbReference>